<evidence type="ECO:0000256" key="1">
    <source>
        <dbReference type="ARBA" id="ARBA00022723"/>
    </source>
</evidence>
<dbReference type="GO" id="GO:0061669">
    <property type="term" value="P:spontaneous neurotransmitter secretion"/>
    <property type="evidence" value="ECO:0007669"/>
    <property type="project" value="TreeGrafter"/>
</dbReference>
<evidence type="ECO:0000313" key="8">
    <source>
        <dbReference type="Proteomes" id="UP001274896"/>
    </source>
</evidence>
<dbReference type="EMBL" id="JAUCMX010000027">
    <property type="protein sequence ID" value="KAK3508756.1"/>
    <property type="molecule type" value="Genomic_DNA"/>
</dbReference>
<reference evidence="7" key="1">
    <citation type="submission" date="2023-06" db="EMBL/GenBank/DDBJ databases">
        <title>Male Hemibagrus guttatus genome.</title>
        <authorList>
            <person name="Bian C."/>
        </authorList>
    </citation>
    <scope>NUCLEOTIDE SEQUENCE</scope>
    <source>
        <strain evidence="7">Male_cb2023</strain>
        <tissue evidence="7">Muscle</tissue>
    </source>
</reference>
<keyword evidence="1" id="KW-0479">Metal-binding</keyword>
<dbReference type="InterPro" id="IPR013083">
    <property type="entry name" value="Znf_RING/FYVE/PHD"/>
</dbReference>
<proteinExistence type="predicted"/>
<feature type="compositionally biased region" description="Low complexity" evidence="5">
    <location>
        <begin position="192"/>
        <end position="204"/>
    </location>
</feature>
<dbReference type="GO" id="GO:0008270">
    <property type="term" value="F:zinc ion binding"/>
    <property type="evidence" value="ECO:0007669"/>
    <property type="project" value="UniProtKB-KW"/>
</dbReference>
<evidence type="ECO:0000256" key="3">
    <source>
        <dbReference type="ARBA" id="ARBA00022833"/>
    </source>
</evidence>
<dbReference type="SUPFAM" id="SSF57903">
    <property type="entry name" value="FYVE/PHD zinc finger"/>
    <property type="match status" value="1"/>
</dbReference>
<evidence type="ECO:0000313" key="7">
    <source>
        <dbReference type="EMBL" id="KAK3508756.1"/>
    </source>
</evidence>
<feature type="domain" description="FYVE-type" evidence="6">
    <location>
        <begin position="13"/>
        <end position="70"/>
    </location>
</feature>
<name>A0AAE0UK09_9TELE</name>
<gene>
    <name evidence="7" type="ORF">QTP70_004235</name>
</gene>
<evidence type="ECO:0000256" key="4">
    <source>
        <dbReference type="PROSITE-ProRule" id="PRU00091"/>
    </source>
</evidence>
<evidence type="ECO:0000256" key="2">
    <source>
        <dbReference type="ARBA" id="ARBA00022771"/>
    </source>
</evidence>
<keyword evidence="2 4" id="KW-0863">Zinc-finger</keyword>
<dbReference type="InterPro" id="IPR038717">
    <property type="entry name" value="Tc1-like_DDE_dom"/>
</dbReference>
<dbReference type="InterPro" id="IPR011011">
    <property type="entry name" value="Znf_FYVE_PHD"/>
</dbReference>
<protein>
    <recommendedName>
        <fullName evidence="6">FYVE-type domain-containing protein</fullName>
    </recommendedName>
</protein>
<feature type="region of interest" description="Disordered" evidence="5">
    <location>
        <begin position="192"/>
        <end position="218"/>
    </location>
</feature>
<comment type="caution">
    <text evidence="7">The sequence shown here is derived from an EMBL/GenBank/DDBJ whole genome shotgun (WGS) entry which is preliminary data.</text>
</comment>
<evidence type="ECO:0000259" key="6">
    <source>
        <dbReference type="PROSITE" id="PS50178"/>
    </source>
</evidence>
<dbReference type="Pfam" id="PF13358">
    <property type="entry name" value="DDE_3"/>
    <property type="match status" value="1"/>
</dbReference>
<dbReference type="Pfam" id="PF02318">
    <property type="entry name" value="FYVE_2"/>
    <property type="match status" value="1"/>
</dbReference>
<keyword evidence="3" id="KW-0862">Zinc</keyword>
<dbReference type="Gene3D" id="3.30.420.10">
    <property type="entry name" value="Ribonuclease H-like superfamily/Ribonuclease H"/>
    <property type="match status" value="1"/>
</dbReference>
<dbReference type="PANTHER" id="PTHR45729:SF4">
    <property type="entry name" value="RAB EFFECTOR NOC2"/>
    <property type="match status" value="1"/>
</dbReference>
<dbReference type="InterPro" id="IPR043566">
    <property type="entry name" value="Rabphilin/DOC2/Noc2"/>
</dbReference>
<dbReference type="GO" id="GO:0017158">
    <property type="term" value="P:regulation of calcium ion-dependent exocytosis"/>
    <property type="evidence" value="ECO:0007669"/>
    <property type="project" value="TreeGrafter"/>
</dbReference>
<organism evidence="7 8">
    <name type="scientific">Hemibagrus guttatus</name>
    <dbReference type="NCBI Taxonomy" id="175788"/>
    <lineage>
        <taxon>Eukaryota</taxon>
        <taxon>Metazoa</taxon>
        <taxon>Chordata</taxon>
        <taxon>Craniata</taxon>
        <taxon>Vertebrata</taxon>
        <taxon>Euteleostomi</taxon>
        <taxon>Actinopterygii</taxon>
        <taxon>Neopterygii</taxon>
        <taxon>Teleostei</taxon>
        <taxon>Ostariophysi</taxon>
        <taxon>Siluriformes</taxon>
        <taxon>Bagridae</taxon>
        <taxon>Hemibagrus</taxon>
    </lineage>
</organism>
<dbReference type="InterPro" id="IPR041282">
    <property type="entry name" value="FYVE_2"/>
</dbReference>
<dbReference type="PROSITE" id="PS50178">
    <property type="entry name" value="ZF_FYVE"/>
    <property type="match status" value="1"/>
</dbReference>
<dbReference type="GO" id="GO:0098793">
    <property type="term" value="C:presynapse"/>
    <property type="evidence" value="ECO:0007669"/>
    <property type="project" value="GOC"/>
</dbReference>
<accession>A0AAE0UK09</accession>
<keyword evidence="8" id="KW-1185">Reference proteome</keyword>
<sequence>MERLENMRRSAVGNGLSQCLLCGEALGLLGTPSVLCFDCCKKVCTKCGIETACSQKRAQWLCKICSEQREIWECQLLQNMWKRSGAWFYKFLPKYIHPEKDSFMNRRPVMEREEQPVARSVPITYTWAHRKVDSSESDGSDSELSDASSDRKTFIPESIKRRHSALSESSGNIGLTPLQSILSSPSRASFLSESHSSLGSERGSLVPAPEDEDTEQGRTSLWVGLSPLVPVKGTLNASVYQDILNNFMLPALWEQFGDDPFLFQHDCTPVHKAMSIKTWMSEFGVEELDWSAQSPDLNLIEHLWDELEQRLRASP</sequence>
<dbReference type="AlphaFoldDB" id="A0AAE0UK09"/>
<evidence type="ECO:0000256" key="5">
    <source>
        <dbReference type="SAM" id="MobiDB-lite"/>
    </source>
</evidence>
<dbReference type="GO" id="GO:0003676">
    <property type="term" value="F:nucleic acid binding"/>
    <property type="evidence" value="ECO:0007669"/>
    <property type="project" value="InterPro"/>
</dbReference>
<dbReference type="CDD" id="cd15763">
    <property type="entry name" value="FYVE_RPH3L"/>
    <property type="match status" value="1"/>
</dbReference>
<dbReference type="GO" id="GO:0006887">
    <property type="term" value="P:exocytosis"/>
    <property type="evidence" value="ECO:0007669"/>
    <property type="project" value="TreeGrafter"/>
</dbReference>
<dbReference type="Proteomes" id="UP001274896">
    <property type="component" value="Unassembled WGS sequence"/>
</dbReference>
<dbReference type="InterPro" id="IPR036397">
    <property type="entry name" value="RNaseH_sf"/>
</dbReference>
<dbReference type="Gene3D" id="3.30.40.10">
    <property type="entry name" value="Zinc/RING finger domain, C3HC4 (zinc finger)"/>
    <property type="match status" value="1"/>
</dbReference>
<dbReference type="InterPro" id="IPR041857">
    <property type="entry name" value="Noc2_FYVE"/>
</dbReference>
<dbReference type="PANTHER" id="PTHR45729">
    <property type="entry name" value="RABPHILIN, ISOFORM A"/>
    <property type="match status" value="1"/>
</dbReference>
<dbReference type="InterPro" id="IPR017455">
    <property type="entry name" value="Znf_FYVE-rel"/>
</dbReference>